<sequence>MQEFGIQETVNYYIPNSELRNRGNVKIQNEGNRHSILQPPTNRNLFGSSSTPSQGYRLALMHNNTAFEHEDLDRYITPELEGMPTPGSGIDGQPRSNHATSSTHITKLMSRNYNSGPGHAVPQQCHPNQGGLGSQHGDSEPWQHSPIRDSQQPTGTACQRTSASSPGKPAPLTPSGPDGIPTPDAQQDEEFQEAAAEDEYQPQEDPSEVDGEQEDPREDAVDGPSQQMAQGSEKQNQGVETEEDTRGNPLPANLILDLNATPNSRSLVIEFNRLEKQRQREKKREQKRESRRRKAERAKLALSTNPSGGAAGQDGRYSSTDKGTPTSNRFWRLGEKKQKGNTGTMETERGGGLKGVFSRSTEAYPNNVQPRDANLLVLES</sequence>
<evidence type="ECO:0000256" key="1">
    <source>
        <dbReference type="SAM" id="MobiDB-lite"/>
    </source>
</evidence>
<gene>
    <name evidence="2" type="ORF">R1flu_025298</name>
</gene>
<dbReference type="EMBL" id="JBHFFA010000007">
    <property type="protein sequence ID" value="KAL2613606.1"/>
    <property type="molecule type" value="Genomic_DNA"/>
</dbReference>
<evidence type="ECO:0000313" key="2">
    <source>
        <dbReference type="EMBL" id="KAL2613606.1"/>
    </source>
</evidence>
<organism evidence="2 3">
    <name type="scientific">Riccia fluitans</name>
    <dbReference type="NCBI Taxonomy" id="41844"/>
    <lineage>
        <taxon>Eukaryota</taxon>
        <taxon>Viridiplantae</taxon>
        <taxon>Streptophyta</taxon>
        <taxon>Embryophyta</taxon>
        <taxon>Marchantiophyta</taxon>
        <taxon>Marchantiopsida</taxon>
        <taxon>Marchantiidae</taxon>
        <taxon>Marchantiales</taxon>
        <taxon>Ricciaceae</taxon>
        <taxon>Riccia</taxon>
    </lineage>
</organism>
<keyword evidence="3" id="KW-1185">Reference proteome</keyword>
<feature type="compositionally biased region" description="Polar residues" evidence="1">
    <location>
        <begin position="358"/>
        <end position="369"/>
    </location>
</feature>
<feature type="compositionally biased region" description="Polar residues" evidence="1">
    <location>
        <begin position="94"/>
        <end position="115"/>
    </location>
</feature>
<comment type="caution">
    <text evidence="2">The sequence shown here is derived from an EMBL/GenBank/DDBJ whole genome shotgun (WGS) entry which is preliminary data.</text>
</comment>
<name>A0ABD1Y0A6_9MARC</name>
<dbReference type="AlphaFoldDB" id="A0ABD1Y0A6"/>
<accession>A0ABD1Y0A6</accession>
<feature type="compositionally biased region" description="Polar residues" evidence="1">
    <location>
        <begin position="224"/>
        <end position="239"/>
    </location>
</feature>
<feature type="compositionally biased region" description="Basic and acidic residues" evidence="1">
    <location>
        <begin position="272"/>
        <end position="288"/>
    </location>
</feature>
<feature type="compositionally biased region" description="Acidic residues" evidence="1">
    <location>
        <begin position="186"/>
        <end position="217"/>
    </location>
</feature>
<dbReference type="Proteomes" id="UP001605036">
    <property type="component" value="Unassembled WGS sequence"/>
</dbReference>
<feature type="region of interest" description="Disordered" evidence="1">
    <location>
        <begin position="78"/>
        <end position="380"/>
    </location>
</feature>
<evidence type="ECO:0000313" key="3">
    <source>
        <dbReference type="Proteomes" id="UP001605036"/>
    </source>
</evidence>
<protein>
    <submittedName>
        <fullName evidence="2">Uncharacterized protein</fullName>
    </submittedName>
</protein>
<reference evidence="2 3" key="1">
    <citation type="submission" date="2024-09" db="EMBL/GenBank/DDBJ databases">
        <title>Chromosome-scale assembly of Riccia fluitans.</title>
        <authorList>
            <person name="Paukszto L."/>
            <person name="Sawicki J."/>
            <person name="Karawczyk K."/>
            <person name="Piernik-Szablinska J."/>
            <person name="Szczecinska M."/>
            <person name="Mazdziarz M."/>
        </authorList>
    </citation>
    <scope>NUCLEOTIDE SEQUENCE [LARGE SCALE GENOMIC DNA]</scope>
    <source>
        <strain evidence="2">Rf_01</strain>
        <tissue evidence="2">Aerial parts of the thallus</tissue>
    </source>
</reference>
<feature type="compositionally biased region" description="Polar residues" evidence="1">
    <location>
        <begin position="148"/>
        <end position="165"/>
    </location>
</feature>
<feature type="compositionally biased region" description="Polar residues" evidence="1">
    <location>
        <begin position="316"/>
        <end position="329"/>
    </location>
</feature>
<proteinExistence type="predicted"/>